<comment type="similarity">
    <text evidence="1">Belongs to the clavaminate synthase family.</text>
</comment>
<organism evidence="6 7">
    <name type="scientific">Rhizobium paknamense</name>
    <dbReference type="NCBI Taxonomy" id="1206817"/>
    <lineage>
        <taxon>Bacteria</taxon>
        <taxon>Pseudomonadati</taxon>
        <taxon>Pseudomonadota</taxon>
        <taxon>Alphaproteobacteria</taxon>
        <taxon>Hyphomicrobiales</taxon>
        <taxon>Rhizobiaceae</taxon>
        <taxon>Rhizobium/Agrobacterium group</taxon>
        <taxon>Rhizobium</taxon>
    </lineage>
</organism>
<evidence type="ECO:0000313" key="6">
    <source>
        <dbReference type="EMBL" id="MDQ0455203.1"/>
    </source>
</evidence>
<keyword evidence="2" id="KW-0479">Metal-binding</keyword>
<dbReference type="InterPro" id="IPR003819">
    <property type="entry name" value="TauD/TfdA-like"/>
</dbReference>
<evidence type="ECO:0000256" key="3">
    <source>
        <dbReference type="ARBA" id="ARBA00023002"/>
    </source>
</evidence>
<protein>
    <submittedName>
        <fullName evidence="6">Fe(II)/alpha-ketoglutarate-dependent arginine beta-hydroxylase</fullName>
    </submittedName>
</protein>
<sequence length="332" mass="37793">MHQIYDLNADEREAIEELIASIQKTVRDENELHRIVRRACEELPLSIRRLLADYRAEVLGPAIQISGFPVDDAVIGSTPLTTRPDPNRPIMREDIYLALIASRLGTPFSFASQQGGHLTQNIVPMKMAEFSQLGSGSKEELVWHTEDAFSEYRPDFILLFGMRNPQKAATTVACLPPETEKEDMEALFSKNFVFIPDPDHASHLAHAATEAGRIAHAKMQAMLSDPSAESVLFGNLKEPYIRIDPQFMKPIDSQDKSVAAYQRLVERIERSQRDVVIDQGDLLIVDNHRAVHGRRSFQARYDGSDRWLKKINVTQDFKRLSELRFHERDFAI</sequence>
<dbReference type="InterPro" id="IPR014503">
    <property type="entry name" value="Clavaminate_syn-like"/>
</dbReference>
<evidence type="ECO:0000313" key="7">
    <source>
        <dbReference type="Proteomes" id="UP001235269"/>
    </source>
</evidence>
<keyword evidence="4" id="KW-0408">Iron</keyword>
<dbReference type="Pfam" id="PF02668">
    <property type="entry name" value="TauD"/>
    <property type="match status" value="1"/>
</dbReference>
<gene>
    <name evidence="6" type="ORF">QO005_001533</name>
</gene>
<proteinExistence type="inferred from homology"/>
<name>A0ABU0IAE5_9HYPH</name>
<dbReference type="RefSeq" id="WP_307157387.1">
    <property type="nucleotide sequence ID" value="NZ_JAUSWH010000003.1"/>
</dbReference>
<comment type="caution">
    <text evidence="6">The sequence shown here is derived from an EMBL/GenBank/DDBJ whole genome shotgun (WGS) entry which is preliminary data.</text>
</comment>
<keyword evidence="3" id="KW-0560">Oxidoreductase</keyword>
<reference evidence="6 7" key="1">
    <citation type="submission" date="2023-07" db="EMBL/GenBank/DDBJ databases">
        <title>Genomic Encyclopedia of Type Strains, Phase IV (KMG-IV): sequencing the most valuable type-strain genomes for metagenomic binning, comparative biology and taxonomic classification.</title>
        <authorList>
            <person name="Goeker M."/>
        </authorList>
    </citation>
    <scope>NUCLEOTIDE SEQUENCE [LARGE SCALE GENOMIC DNA]</scope>
    <source>
        <strain evidence="6 7">DSM 100301</strain>
    </source>
</reference>
<evidence type="ECO:0000256" key="4">
    <source>
        <dbReference type="ARBA" id="ARBA00023004"/>
    </source>
</evidence>
<keyword evidence="7" id="KW-1185">Reference proteome</keyword>
<dbReference type="PIRSF" id="PIRSF019543">
    <property type="entry name" value="Clavaminate_syn"/>
    <property type="match status" value="1"/>
</dbReference>
<dbReference type="Proteomes" id="UP001235269">
    <property type="component" value="Unassembled WGS sequence"/>
</dbReference>
<evidence type="ECO:0000259" key="5">
    <source>
        <dbReference type="Pfam" id="PF02668"/>
    </source>
</evidence>
<dbReference type="EMBL" id="JAUSWH010000003">
    <property type="protein sequence ID" value="MDQ0455203.1"/>
    <property type="molecule type" value="Genomic_DNA"/>
</dbReference>
<feature type="domain" description="TauD/TfdA-like" evidence="5">
    <location>
        <begin position="239"/>
        <end position="309"/>
    </location>
</feature>
<evidence type="ECO:0000256" key="1">
    <source>
        <dbReference type="ARBA" id="ARBA00008425"/>
    </source>
</evidence>
<dbReference type="InterPro" id="IPR042098">
    <property type="entry name" value="TauD-like_sf"/>
</dbReference>
<dbReference type="SUPFAM" id="SSF51197">
    <property type="entry name" value="Clavaminate synthase-like"/>
    <property type="match status" value="1"/>
</dbReference>
<dbReference type="Gene3D" id="3.60.130.10">
    <property type="entry name" value="Clavaminate synthase-like"/>
    <property type="match status" value="1"/>
</dbReference>
<evidence type="ECO:0000256" key="2">
    <source>
        <dbReference type="ARBA" id="ARBA00022723"/>
    </source>
</evidence>
<accession>A0ABU0IAE5</accession>